<dbReference type="InterPro" id="IPR015414">
    <property type="entry name" value="TMEM64"/>
</dbReference>
<evidence type="ECO:0000259" key="7">
    <source>
        <dbReference type="Pfam" id="PF09335"/>
    </source>
</evidence>
<proteinExistence type="inferred from homology"/>
<reference evidence="8 9" key="1">
    <citation type="submission" date="2015-04" db="EMBL/GenBank/DDBJ databases">
        <title>Taxonomic description and genome sequence of Bacillus campisalis sp. nov., a novel member of the genus Bacillus isolated from solar saltern.</title>
        <authorList>
            <person name="Mathan Kumar R."/>
            <person name="Kaur G."/>
            <person name="Kumar A."/>
            <person name="Singh N.K."/>
            <person name="Kaur N."/>
            <person name="Kumar N."/>
            <person name="Mayilraj S."/>
        </authorList>
    </citation>
    <scope>NUCLEOTIDE SEQUENCE [LARGE SCALE GENOMIC DNA]</scope>
    <source>
        <strain evidence="8 9">SA2-6</strain>
    </source>
</reference>
<evidence type="ECO:0000256" key="1">
    <source>
        <dbReference type="ARBA" id="ARBA00004651"/>
    </source>
</evidence>
<comment type="similarity">
    <text evidence="6">Belongs to the TVP38/TMEM64 family.</text>
</comment>
<dbReference type="EMBL" id="LAYY01000003">
    <property type="protein sequence ID" value="KKK39487.1"/>
    <property type="molecule type" value="Genomic_DNA"/>
</dbReference>
<evidence type="ECO:0000256" key="3">
    <source>
        <dbReference type="ARBA" id="ARBA00022692"/>
    </source>
</evidence>
<feature type="domain" description="VTT" evidence="7">
    <location>
        <begin position="59"/>
        <end position="169"/>
    </location>
</feature>
<dbReference type="PANTHER" id="PTHR12677:SF59">
    <property type="entry name" value="GOLGI APPARATUS MEMBRANE PROTEIN TVP38-RELATED"/>
    <property type="match status" value="1"/>
</dbReference>
<evidence type="ECO:0000256" key="6">
    <source>
        <dbReference type="RuleBase" id="RU366058"/>
    </source>
</evidence>
<dbReference type="GO" id="GO:0005886">
    <property type="term" value="C:plasma membrane"/>
    <property type="evidence" value="ECO:0007669"/>
    <property type="project" value="UniProtKB-SubCell"/>
</dbReference>
<dbReference type="PANTHER" id="PTHR12677">
    <property type="entry name" value="GOLGI APPARATUS MEMBRANE PROTEIN TVP38-RELATED"/>
    <property type="match status" value="1"/>
</dbReference>
<feature type="transmembrane region" description="Helical" evidence="6">
    <location>
        <begin position="39"/>
        <end position="64"/>
    </location>
</feature>
<feature type="transmembrane region" description="Helical" evidence="6">
    <location>
        <begin position="76"/>
        <end position="99"/>
    </location>
</feature>
<sequence>MLLILALGSLLYAFTKDVFSLFLSGDLEGIRSSLKGNEGYTYLFMLLIMVIQNAFTVIPLLLVITVNITLFGFVDGFIWSWLTSIFASIVIYLSVKYLFQNWLNEKFNSDLVARLEREGFAYVFQARIFPFVPTSLVNILAGLSSVRFNHFLFATIFGNFLYFFVLALIPAGLLSAEFDEYVLGILVLLFFALFFGFKKVYNRKRRRQGNFYRE</sequence>
<feature type="transmembrane region" description="Helical" evidence="6">
    <location>
        <begin position="181"/>
        <end position="197"/>
    </location>
</feature>
<protein>
    <recommendedName>
        <fullName evidence="6">TVP38/TMEM64 family membrane protein</fullName>
    </recommendedName>
</protein>
<feature type="transmembrane region" description="Helical" evidence="6">
    <location>
        <begin position="119"/>
        <end position="141"/>
    </location>
</feature>
<evidence type="ECO:0000313" key="8">
    <source>
        <dbReference type="EMBL" id="KKK39487.1"/>
    </source>
</evidence>
<evidence type="ECO:0000256" key="5">
    <source>
        <dbReference type="ARBA" id="ARBA00023136"/>
    </source>
</evidence>
<dbReference type="Pfam" id="PF09335">
    <property type="entry name" value="VTT_dom"/>
    <property type="match status" value="1"/>
</dbReference>
<gene>
    <name evidence="8" type="ORF">WQ57_04320</name>
</gene>
<dbReference type="OrthoDB" id="9812980at2"/>
<keyword evidence="4 6" id="KW-1133">Transmembrane helix</keyword>
<name>A0A0M2T2L0_9BACI</name>
<evidence type="ECO:0000256" key="2">
    <source>
        <dbReference type="ARBA" id="ARBA00022475"/>
    </source>
</evidence>
<feature type="transmembrane region" description="Helical" evidence="6">
    <location>
        <begin position="148"/>
        <end position="169"/>
    </location>
</feature>
<comment type="caution">
    <text evidence="8">The sequence shown here is derived from an EMBL/GenBank/DDBJ whole genome shotgun (WGS) entry which is preliminary data.</text>
</comment>
<evidence type="ECO:0000313" key="9">
    <source>
        <dbReference type="Proteomes" id="UP000034166"/>
    </source>
</evidence>
<dbReference type="InterPro" id="IPR032816">
    <property type="entry name" value="VTT_dom"/>
</dbReference>
<comment type="subcellular location">
    <subcellularLocation>
        <location evidence="1 6">Cell membrane</location>
        <topology evidence="1 6">Multi-pass membrane protein</topology>
    </subcellularLocation>
</comment>
<dbReference type="PATRIC" id="fig|1408103.3.peg.973"/>
<dbReference type="AlphaFoldDB" id="A0A0M2T2L0"/>
<keyword evidence="5 6" id="KW-0472">Membrane</keyword>
<evidence type="ECO:0000256" key="4">
    <source>
        <dbReference type="ARBA" id="ARBA00022989"/>
    </source>
</evidence>
<keyword evidence="9" id="KW-1185">Reference proteome</keyword>
<dbReference type="Proteomes" id="UP000034166">
    <property type="component" value="Unassembled WGS sequence"/>
</dbReference>
<keyword evidence="3 6" id="KW-0812">Transmembrane</keyword>
<accession>A0A0M2T2L0</accession>
<keyword evidence="2 6" id="KW-1003">Cell membrane</keyword>
<organism evidence="8 9">
    <name type="scientific">Mesobacillus campisalis</name>
    <dbReference type="NCBI Taxonomy" id="1408103"/>
    <lineage>
        <taxon>Bacteria</taxon>
        <taxon>Bacillati</taxon>
        <taxon>Bacillota</taxon>
        <taxon>Bacilli</taxon>
        <taxon>Bacillales</taxon>
        <taxon>Bacillaceae</taxon>
        <taxon>Mesobacillus</taxon>
    </lineage>
</organism>